<name>A0ABW3LSY9_9GAMM</name>
<feature type="region of interest" description="Disordered" evidence="1">
    <location>
        <begin position="76"/>
        <end position="118"/>
    </location>
</feature>
<sequence length="133" mass="13825">MAPSTEATAARAALRQRLLALLHASDLDGALQAGLMDYAAGDDGWDAPIAEAQARLRTAWAARDRYRARETRLARRAAERAARGPVTAQAPTSGHETVANAPVVDAPPRPALPPAAAAALARARARAAGKTSE</sequence>
<proteinExistence type="predicted"/>
<keyword evidence="3" id="KW-1185">Reference proteome</keyword>
<dbReference type="RefSeq" id="WP_238394423.1">
    <property type="nucleotide sequence ID" value="NZ_JBHTKN010000001.1"/>
</dbReference>
<accession>A0ABW3LSY9</accession>
<reference evidence="3" key="1">
    <citation type="journal article" date="2019" name="Int. J. Syst. Evol. Microbiol.">
        <title>The Global Catalogue of Microorganisms (GCM) 10K type strain sequencing project: providing services to taxonomists for standard genome sequencing and annotation.</title>
        <authorList>
            <consortium name="The Broad Institute Genomics Platform"/>
            <consortium name="The Broad Institute Genome Sequencing Center for Infectious Disease"/>
            <person name="Wu L."/>
            <person name="Ma J."/>
        </authorList>
    </citation>
    <scope>NUCLEOTIDE SEQUENCE [LARGE SCALE GENOMIC DNA]</scope>
    <source>
        <strain evidence="3">CCUG 55854</strain>
    </source>
</reference>
<evidence type="ECO:0000313" key="3">
    <source>
        <dbReference type="Proteomes" id="UP001597033"/>
    </source>
</evidence>
<gene>
    <name evidence="2" type="ORF">ACFQ2N_02590</name>
</gene>
<comment type="caution">
    <text evidence="2">The sequence shown here is derived from an EMBL/GenBank/DDBJ whole genome shotgun (WGS) entry which is preliminary data.</text>
</comment>
<evidence type="ECO:0000256" key="1">
    <source>
        <dbReference type="SAM" id="MobiDB-lite"/>
    </source>
</evidence>
<protein>
    <submittedName>
        <fullName evidence="2">Uncharacterized protein</fullName>
    </submittedName>
</protein>
<evidence type="ECO:0000313" key="2">
    <source>
        <dbReference type="EMBL" id="MFD1041238.1"/>
    </source>
</evidence>
<dbReference type="Proteomes" id="UP001597033">
    <property type="component" value="Unassembled WGS sequence"/>
</dbReference>
<organism evidence="2 3">
    <name type="scientific">Pseudoxanthomonas kaohsiungensis</name>
    <dbReference type="NCBI Taxonomy" id="283923"/>
    <lineage>
        <taxon>Bacteria</taxon>
        <taxon>Pseudomonadati</taxon>
        <taxon>Pseudomonadota</taxon>
        <taxon>Gammaproteobacteria</taxon>
        <taxon>Lysobacterales</taxon>
        <taxon>Lysobacteraceae</taxon>
        <taxon>Pseudoxanthomonas</taxon>
    </lineage>
</organism>
<dbReference type="EMBL" id="JBHTKN010000001">
    <property type="protein sequence ID" value="MFD1041238.1"/>
    <property type="molecule type" value="Genomic_DNA"/>
</dbReference>